<dbReference type="GO" id="GO:0004301">
    <property type="term" value="F:epoxide hydrolase activity"/>
    <property type="evidence" value="ECO:0007669"/>
    <property type="project" value="TreeGrafter"/>
</dbReference>
<sequence length="387" mass="43218">MRPFRIEIPQADLDDLHDRLARTRWPEEPPGTGWSRGVPLDYLKELAEYWRTGFDWRAAEARLNEHPQFVTEIDGANVHFVHVRSPEPDATPLIITHGWPGSMAEFLDVIGPLTDPRAHGGDPSQAFHVVIPSLPGFTLSGPVAETGWDSWRVARAWAELMRRLGYQRYIAQGSDWGMMISFQLAQVDPENVLGVHVNMLVTFPSGDPAEMAALTPDEMAGLGKLLHFDQELSAYFKLMATRPHTIGYGLTDSPVGQLAWIVERFMDWTDAEKAPEDAVDRDQMLTNVSLYWLTRTALSSGSLYYENTDRTVSNVAAKFGGPWPVTQPVGVAVFAGDATAPIRSWAERLVPTITHWSELPRGGHFGAMEEPDLYVADVRAFQRSLRG</sequence>
<feature type="active site" description="Proton donor" evidence="4">
    <location>
        <position position="304"/>
    </location>
</feature>
<dbReference type="PRINTS" id="PR00412">
    <property type="entry name" value="EPOXHYDRLASE"/>
</dbReference>
<dbReference type="Gene3D" id="3.40.50.1820">
    <property type="entry name" value="alpha/beta hydrolase"/>
    <property type="match status" value="1"/>
</dbReference>
<feature type="active site" description="Nucleophile" evidence="4">
    <location>
        <position position="175"/>
    </location>
</feature>
<dbReference type="SUPFAM" id="SSF53474">
    <property type="entry name" value="alpha/beta-Hydrolases"/>
    <property type="match status" value="1"/>
</dbReference>
<feature type="active site" description="Proton acceptor" evidence="4">
    <location>
        <position position="364"/>
    </location>
</feature>
<comment type="similarity">
    <text evidence="1">Belongs to the peptidase S33 family.</text>
</comment>
<evidence type="ECO:0000256" key="3">
    <source>
        <dbReference type="ARBA" id="ARBA00022801"/>
    </source>
</evidence>
<name>A0A5M3VN97_9ACTN</name>
<dbReference type="GO" id="GO:0097176">
    <property type="term" value="P:epoxide metabolic process"/>
    <property type="evidence" value="ECO:0007669"/>
    <property type="project" value="TreeGrafter"/>
</dbReference>
<dbReference type="PANTHER" id="PTHR21661:SF35">
    <property type="entry name" value="EPOXIDE HYDROLASE"/>
    <property type="match status" value="1"/>
</dbReference>
<evidence type="ECO:0000259" key="5">
    <source>
        <dbReference type="Pfam" id="PF06441"/>
    </source>
</evidence>
<gene>
    <name evidence="6" type="ORF">Acor_00450</name>
</gene>
<dbReference type="OrthoDB" id="5171248at2"/>
<keyword evidence="7" id="KW-1185">Reference proteome</keyword>
<evidence type="ECO:0000256" key="4">
    <source>
        <dbReference type="PIRSR" id="PIRSR001112-1"/>
    </source>
</evidence>
<organism evidence="6 7">
    <name type="scientific">Acrocarpospora corrugata</name>
    <dbReference type="NCBI Taxonomy" id="35763"/>
    <lineage>
        <taxon>Bacteria</taxon>
        <taxon>Bacillati</taxon>
        <taxon>Actinomycetota</taxon>
        <taxon>Actinomycetes</taxon>
        <taxon>Streptosporangiales</taxon>
        <taxon>Streptosporangiaceae</taxon>
        <taxon>Acrocarpospora</taxon>
    </lineage>
</organism>
<dbReference type="Pfam" id="PF06441">
    <property type="entry name" value="EHN"/>
    <property type="match status" value="1"/>
</dbReference>
<dbReference type="InterPro" id="IPR029058">
    <property type="entry name" value="AB_hydrolase_fold"/>
</dbReference>
<dbReference type="InterPro" id="IPR016292">
    <property type="entry name" value="Epoxide_hydrolase"/>
</dbReference>
<dbReference type="InterPro" id="IPR000639">
    <property type="entry name" value="Epox_hydrolase-like"/>
</dbReference>
<dbReference type="InterPro" id="IPR010497">
    <property type="entry name" value="Epoxide_hydro_N"/>
</dbReference>
<dbReference type="AlphaFoldDB" id="A0A5M3VN97"/>
<dbReference type="PANTHER" id="PTHR21661">
    <property type="entry name" value="EPOXIDE HYDROLASE 1-RELATED"/>
    <property type="match status" value="1"/>
</dbReference>
<accession>A0A5M3VN97</accession>
<comment type="caution">
    <text evidence="6">The sequence shown here is derived from an EMBL/GenBank/DDBJ whole genome shotgun (WGS) entry which is preliminary data.</text>
</comment>
<reference evidence="6 7" key="1">
    <citation type="submission" date="2019-10" db="EMBL/GenBank/DDBJ databases">
        <title>Whole genome shotgun sequence of Acrocarpospora corrugata NBRC 13972.</title>
        <authorList>
            <person name="Ichikawa N."/>
            <person name="Kimura A."/>
            <person name="Kitahashi Y."/>
            <person name="Komaki H."/>
            <person name="Oguchi A."/>
        </authorList>
    </citation>
    <scope>NUCLEOTIDE SEQUENCE [LARGE SCALE GENOMIC DNA]</scope>
    <source>
        <strain evidence="6 7">NBRC 13972</strain>
    </source>
</reference>
<dbReference type="PIRSF" id="PIRSF001112">
    <property type="entry name" value="Epoxide_hydrolase"/>
    <property type="match status" value="1"/>
</dbReference>
<dbReference type="RefSeq" id="WP_155334449.1">
    <property type="nucleotide sequence ID" value="NZ_BAAABN010000006.1"/>
</dbReference>
<protein>
    <submittedName>
        <fullName evidence="6">Microsomal epoxide hydrolase</fullName>
    </submittedName>
</protein>
<feature type="domain" description="Epoxide hydrolase N-terminal" evidence="5">
    <location>
        <begin position="1"/>
        <end position="106"/>
    </location>
</feature>
<evidence type="ECO:0000256" key="2">
    <source>
        <dbReference type="ARBA" id="ARBA00022797"/>
    </source>
</evidence>
<evidence type="ECO:0000256" key="1">
    <source>
        <dbReference type="ARBA" id="ARBA00010088"/>
    </source>
</evidence>
<dbReference type="EMBL" id="BLAD01000035">
    <property type="protein sequence ID" value="GER97983.1"/>
    <property type="molecule type" value="Genomic_DNA"/>
</dbReference>
<evidence type="ECO:0000313" key="6">
    <source>
        <dbReference type="EMBL" id="GER97983.1"/>
    </source>
</evidence>
<proteinExistence type="inferred from homology"/>
<dbReference type="Proteomes" id="UP000334990">
    <property type="component" value="Unassembled WGS sequence"/>
</dbReference>
<evidence type="ECO:0000313" key="7">
    <source>
        <dbReference type="Proteomes" id="UP000334990"/>
    </source>
</evidence>
<keyword evidence="3 6" id="KW-0378">Hydrolase</keyword>
<keyword evidence="2" id="KW-0058">Aromatic hydrocarbons catabolism</keyword>